<keyword evidence="3 7" id="KW-0645">Protease</keyword>
<dbReference type="EC" id="3.4.16.-" evidence="7"/>
<dbReference type="GO" id="GO:0004185">
    <property type="term" value="F:serine-type carboxypeptidase activity"/>
    <property type="evidence" value="ECO:0007669"/>
    <property type="project" value="UniProtKB-UniRule"/>
</dbReference>
<reference evidence="9 10" key="1">
    <citation type="journal article" date="2014" name="BMC Genomics">
        <title>Comparative genomics of the major fungal agents of human and animal Sporotrichosis: Sporothrix schenckii and Sporothrix brasiliensis.</title>
        <authorList>
            <person name="Teixeira M.M."/>
            <person name="de Almeida L.G."/>
            <person name="Kubitschek-Barreira P."/>
            <person name="Alves F.L."/>
            <person name="Kioshima E.S."/>
            <person name="Abadio A.K."/>
            <person name="Fernandes L."/>
            <person name="Derengowski L.S."/>
            <person name="Ferreira K.S."/>
            <person name="Souza R.C."/>
            <person name="Ruiz J.C."/>
            <person name="de Andrade N.C."/>
            <person name="Paes H.C."/>
            <person name="Nicola A.M."/>
            <person name="Albuquerque P."/>
            <person name="Gerber A.L."/>
            <person name="Martins V.P."/>
            <person name="Peconick L.D."/>
            <person name="Neto A.V."/>
            <person name="Chaucanez C.B."/>
            <person name="Silva P.A."/>
            <person name="Cunha O.L."/>
            <person name="de Oliveira F.F."/>
            <person name="dos Santos T.C."/>
            <person name="Barros A.L."/>
            <person name="Soares M.A."/>
            <person name="de Oliveira L.M."/>
            <person name="Marini M.M."/>
            <person name="Villalobos-Duno H."/>
            <person name="Cunha M.M."/>
            <person name="de Hoog S."/>
            <person name="da Silveira J.F."/>
            <person name="Henrissat B."/>
            <person name="Nino-Vega G.A."/>
            <person name="Cisalpino P.S."/>
            <person name="Mora-Montes H.M."/>
            <person name="Almeida S.R."/>
            <person name="Stajich J.E."/>
            <person name="Lopes-Bezerra L.M."/>
            <person name="Vasconcelos A.T."/>
            <person name="Felipe M.S."/>
        </authorList>
    </citation>
    <scope>NUCLEOTIDE SEQUENCE [LARGE SCALE GENOMIC DNA]</scope>
    <source>
        <strain evidence="9 10">1099-18</strain>
    </source>
</reference>
<dbReference type="GeneID" id="27670605"/>
<feature type="signal peptide" evidence="7">
    <location>
        <begin position="1"/>
        <end position="24"/>
    </location>
</feature>
<evidence type="ECO:0000313" key="9">
    <source>
        <dbReference type="EMBL" id="KJR84498.1"/>
    </source>
</evidence>
<dbReference type="InterPro" id="IPR018202">
    <property type="entry name" value="Ser_caboxypep_ser_AS"/>
</dbReference>
<feature type="compositionally biased region" description="Polar residues" evidence="8">
    <location>
        <begin position="567"/>
        <end position="587"/>
    </location>
</feature>
<dbReference type="Pfam" id="PF00450">
    <property type="entry name" value="Peptidase_S10"/>
    <property type="match status" value="1"/>
</dbReference>
<feature type="region of interest" description="Disordered" evidence="8">
    <location>
        <begin position="550"/>
        <end position="587"/>
    </location>
</feature>
<dbReference type="Gene3D" id="3.40.50.1820">
    <property type="entry name" value="alpha/beta hydrolase"/>
    <property type="match status" value="1"/>
</dbReference>
<dbReference type="VEuPathDB" id="FungiDB:SPSK_08740"/>
<proteinExistence type="inferred from homology"/>
<keyword evidence="4 7" id="KW-0732">Signal</keyword>
<dbReference type="EMBL" id="AXCR01000007">
    <property type="protein sequence ID" value="KJR84498.1"/>
    <property type="molecule type" value="Genomic_DNA"/>
</dbReference>
<keyword evidence="5 7" id="KW-0378">Hydrolase</keyword>
<dbReference type="FunFam" id="3.40.50.1820:FF:000118">
    <property type="entry name" value="Carboxypeptidase"/>
    <property type="match status" value="1"/>
</dbReference>
<protein>
    <recommendedName>
        <fullName evidence="7">Carboxypeptidase</fullName>
        <ecNumber evidence="7">3.4.16.-</ecNumber>
    </recommendedName>
</protein>
<gene>
    <name evidence="9" type="ORF">SPSK_08740</name>
</gene>
<sequence>MRWISNQAWQPLLLTAAFASVASAGRSLRHAGKSDDLLSAFYERSPLHNAFLDGEAEDAIEKRVAKAQFLNSNTSSFSVNGTGIPDVHFDIGESYAGSLPLSSDPNDTNQLFFWFFPSTNPDASKEIVIWLNGGPGCSSLEGLLQENGPFTWQSGTYLPVKNNWAWNKLSHVVYIEQPVGTGFSVGNVTATSEEDVAAQFLGFWKNFVTTFSLQGYKVYVTGESYAGMYCPYIASAMVDAKDTTYYNISGVLIYDPVIGQNDIQEPLPAVSFVDYWTGLFPFNDSFVAEVHSRDAACGYTDYLNKYLVYPPVGQQPTVIAGQEANGTTKRDCARIYDDIVYAALTVNPCWDIYQVATTCPLPWDVLGFPGTVEYLPSGASLYFDRDDVKKAIHAPKNVNWSECSEKDVFVGGNDNSVPSSIHALPNVIDATKNVIIGHGALDFVLIANGTLLTIQNMTWGGQLGFQSPPTEPLYVPFHDDPSLSSIAGSGVMGTIHSERGLTYAAVSLSGHMVPQYAPSVAYRHLEFLLGRIPSLSSTVSFTTDKNVTQPTGAVGNGNAPQGYATVKNGTTSKNDTGGARTNSGSGSGMSLTTWASLLVLPAGIAAFLV</sequence>
<dbReference type="PANTHER" id="PTHR11802:SF479">
    <property type="entry name" value="CARBOXYPEPTIDASE"/>
    <property type="match status" value="1"/>
</dbReference>
<evidence type="ECO:0000313" key="10">
    <source>
        <dbReference type="Proteomes" id="UP000033710"/>
    </source>
</evidence>
<dbReference type="PROSITE" id="PS00560">
    <property type="entry name" value="CARBOXYPEPT_SER_HIS"/>
    <property type="match status" value="1"/>
</dbReference>
<organism evidence="9 10">
    <name type="scientific">Sporothrix schenckii 1099-18</name>
    <dbReference type="NCBI Taxonomy" id="1397361"/>
    <lineage>
        <taxon>Eukaryota</taxon>
        <taxon>Fungi</taxon>
        <taxon>Dikarya</taxon>
        <taxon>Ascomycota</taxon>
        <taxon>Pezizomycotina</taxon>
        <taxon>Sordariomycetes</taxon>
        <taxon>Sordariomycetidae</taxon>
        <taxon>Ophiostomatales</taxon>
        <taxon>Ophiostomataceae</taxon>
        <taxon>Sporothrix</taxon>
    </lineage>
</organism>
<dbReference type="InterPro" id="IPR029058">
    <property type="entry name" value="AB_hydrolase_fold"/>
</dbReference>
<reference evidence="9 10" key="2">
    <citation type="journal article" date="2015" name="Eukaryot. Cell">
        <title>Asexual propagation of a virulent clone complex in a human and feline outbreak of sporotrichosis.</title>
        <authorList>
            <person name="Teixeira Mde M."/>
            <person name="Rodrigues A.M."/>
            <person name="Tsui C.K."/>
            <person name="de Almeida L.G."/>
            <person name="Van Diepeningen A.D."/>
            <person name="van den Ende B.G."/>
            <person name="Fernandes G.F."/>
            <person name="Kano R."/>
            <person name="Hamelin R.C."/>
            <person name="Lopes-Bezerra L.M."/>
            <person name="Vasconcelos A.T."/>
            <person name="de Hoog S."/>
            <person name="de Camargo Z.P."/>
            <person name="Felipe M.S."/>
        </authorList>
    </citation>
    <scope>NUCLEOTIDE SEQUENCE [LARGE SCALE GENOMIC DNA]</scope>
    <source>
        <strain evidence="9 10">1099-18</strain>
    </source>
</reference>
<feature type="chain" id="PRO_5005116870" description="Carboxypeptidase" evidence="7">
    <location>
        <begin position="25"/>
        <end position="609"/>
    </location>
</feature>
<keyword evidence="6" id="KW-0325">Glycoprotein</keyword>
<dbReference type="PROSITE" id="PS00131">
    <property type="entry name" value="CARBOXYPEPT_SER_SER"/>
    <property type="match status" value="1"/>
</dbReference>
<evidence type="ECO:0000256" key="4">
    <source>
        <dbReference type="ARBA" id="ARBA00022729"/>
    </source>
</evidence>
<evidence type="ECO:0000256" key="7">
    <source>
        <dbReference type="RuleBase" id="RU361156"/>
    </source>
</evidence>
<name>A0A0F2M473_SPOSC</name>
<dbReference type="AlphaFoldDB" id="A0A0F2M473"/>
<dbReference type="InterPro" id="IPR001563">
    <property type="entry name" value="Peptidase_S10"/>
</dbReference>
<evidence type="ECO:0000256" key="6">
    <source>
        <dbReference type="ARBA" id="ARBA00023180"/>
    </source>
</evidence>
<evidence type="ECO:0000256" key="8">
    <source>
        <dbReference type="SAM" id="MobiDB-lite"/>
    </source>
</evidence>
<dbReference type="InterPro" id="IPR033124">
    <property type="entry name" value="Ser_caboxypep_his_AS"/>
</dbReference>
<dbReference type="PANTHER" id="PTHR11802">
    <property type="entry name" value="SERINE PROTEASE FAMILY S10 SERINE CARBOXYPEPTIDASE"/>
    <property type="match status" value="1"/>
</dbReference>
<dbReference type="OrthoDB" id="443318at2759"/>
<comment type="similarity">
    <text evidence="1 7">Belongs to the peptidase S10 family.</text>
</comment>
<dbReference type="PRINTS" id="PR00724">
    <property type="entry name" value="CRBOXYPTASEC"/>
</dbReference>
<evidence type="ECO:0000256" key="5">
    <source>
        <dbReference type="ARBA" id="ARBA00022801"/>
    </source>
</evidence>
<evidence type="ECO:0000256" key="2">
    <source>
        <dbReference type="ARBA" id="ARBA00022645"/>
    </source>
</evidence>
<evidence type="ECO:0000256" key="1">
    <source>
        <dbReference type="ARBA" id="ARBA00009431"/>
    </source>
</evidence>
<comment type="caution">
    <text evidence="9">The sequence shown here is derived from an EMBL/GenBank/DDBJ whole genome shotgun (WGS) entry which is preliminary data.</text>
</comment>
<dbReference type="GO" id="GO:0006508">
    <property type="term" value="P:proteolysis"/>
    <property type="evidence" value="ECO:0007669"/>
    <property type="project" value="UniProtKB-KW"/>
</dbReference>
<dbReference type="SUPFAM" id="SSF53474">
    <property type="entry name" value="alpha/beta-Hydrolases"/>
    <property type="match status" value="1"/>
</dbReference>
<dbReference type="Proteomes" id="UP000033710">
    <property type="component" value="Unassembled WGS sequence"/>
</dbReference>
<dbReference type="KEGG" id="ssck:SPSK_08740"/>
<keyword evidence="2 7" id="KW-0121">Carboxypeptidase</keyword>
<dbReference type="RefSeq" id="XP_016587174.1">
    <property type="nucleotide sequence ID" value="XM_016735328.1"/>
</dbReference>
<evidence type="ECO:0000256" key="3">
    <source>
        <dbReference type="ARBA" id="ARBA00022670"/>
    </source>
</evidence>
<accession>A0A0F2M473</accession>